<organism evidence="1">
    <name type="scientific">Xanthomonas vasicola pv. vasculorum NCPPB 890</name>
    <dbReference type="NCBI Taxonomy" id="1184265"/>
    <lineage>
        <taxon>Bacteria</taxon>
        <taxon>Pseudomonadati</taxon>
        <taxon>Pseudomonadota</taxon>
        <taxon>Gammaproteobacteria</taxon>
        <taxon>Lysobacterales</taxon>
        <taxon>Lysobacteraceae</taxon>
        <taxon>Xanthomonas</taxon>
    </lineage>
</organism>
<accession>A0A836P656</accession>
<evidence type="ECO:0000313" key="1">
    <source>
        <dbReference type="EMBL" id="KFA03941.1"/>
    </source>
</evidence>
<proteinExistence type="predicted"/>
<sequence>MLIDVLAIDACGLLLEGYGYWPQLRGARLPIARCLQHWGRAGVRNWRSAHTDVRTRRSA</sequence>
<dbReference type="AlphaFoldDB" id="A0A836P656"/>
<comment type="caution">
    <text evidence="1">The sequence shown here is derived from an EMBL/GenBank/DDBJ whole genome shotgun (WGS) entry which is preliminary data.</text>
</comment>
<protein>
    <submittedName>
        <fullName evidence="1">Uncharacterized protein</fullName>
    </submittedName>
</protein>
<name>A0A836P656_XANVA</name>
<gene>
    <name evidence="1" type="ORF">A11K_0100480</name>
</gene>
<dbReference type="EMBL" id="AKBN01000024">
    <property type="protein sequence ID" value="KFA03941.1"/>
    <property type="molecule type" value="Genomic_DNA"/>
</dbReference>
<reference evidence="1" key="1">
    <citation type="submission" date="2012-05" db="EMBL/GenBank/DDBJ databases">
        <authorList>
            <person name="Studholme D.J."/>
            <person name="Wasukira A."/>
            <person name="Grant M."/>
        </authorList>
    </citation>
    <scope>NUCLEOTIDE SEQUENCE [LARGE SCALE GENOMIC DNA]</scope>
    <source>
        <strain evidence="1">NCPPB 890</strain>
    </source>
</reference>